<name>A0ABD3UBB7_SINWO</name>
<evidence type="ECO:0000256" key="4">
    <source>
        <dbReference type="ARBA" id="ARBA00038567"/>
    </source>
</evidence>
<reference evidence="11 12" key="1">
    <citation type="submission" date="2024-11" db="EMBL/GenBank/DDBJ databases">
        <title>Chromosome-level genome assembly of the freshwater bivalve Anodonta woodiana.</title>
        <authorList>
            <person name="Chen X."/>
        </authorList>
    </citation>
    <scope>NUCLEOTIDE SEQUENCE [LARGE SCALE GENOMIC DNA]</scope>
    <source>
        <strain evidence="11">MN2024</strain>
        <tissue evidence="11">Gills</tissue>
    </source>
</reference>
<dbReference type="PANTHER" id="PTHR43842">
    <property type="entry name" value="PROPIONYL-COA CARBOXYLASE BETA CHAIN"/>
    <property type="match status" value="1"/>
</dbReference>
<evidence type="ECO:0000256" key="2">
    <source>
        <dbReference type="ARBA" id="ARBA00006102"/>
    </source>
</evidence>
<dbReference type="EMBL" id="JBJQND010000016">
    <property type="protein sequence ID" value="KAL3846809.1"/>
    <property type="molecule type" value="Genomic_DNA"/>
</dbReference>
<comment type="subunit">
    <text evidence="4">The holoenzyme is a dodecamer composed of 6 PCCA/alpha subunits and 6 PCCB/beta subunits.</text>
</comment>
<dbReference type="EC" id="6.4.1.3" evidence="3"/>
<organism evidence="11 12">
    <name type="scientific">Sinanodonta woodiana</name>
    <name type="common">Chinese pond mussel</name>
    <name type="synonym">Anodonta woodiana</name>
    <dbReference type="NCBI Taxonomy" id="1069815"/>
    <lineage>
        <taxon>Eukaryota</taxon>
        <taxon>Metazoa</taxon>
        <taxon>Spiralia</taxon>
        <taxon>Lophotrochozoa</taxon>
        <taxon>Mollusca</taxon>
        <taxon>Bivalvia</taxon>
        <taxon>Autobranchia</taxon>
        <taxon>Heteroconchia</taxon>
        <taxon>Palaeoheterodonta</taxon>
        <taxon>Unionida</taxon>
        <taxon>Unionoidea</taxon>
        <taxon>Unionidae</taxon>
        <taxon>Unioninae</taxon>
        <taxon>Sinanodonta</taxon>
    </lineage>
</organism>
<gene>
    <name evidence="11" type="ORF">ACJMK2_017764</name>
</gene>
<proteinExistence type="inferred from homology"/>
<keyword evidence="12" id="KW-1185">Reference proteome</keyword>
<dbReference type="PANTHER" id="PTHR43842:SF2">
    <property type="entry name" value="PROPIONYL-COA CARBOXYLASE BETA CHAIN, MITOCHONDRIAL"/>
    <property type="match status" value="1"/>
</dbReference>
<evidence type="ECO:0000259" key="9">
    <source>
        <dbReference type="PROSITE" id="PS50980"/>
    </source>
</evidence>
<dbReference type="EMBL" id="JBJQND010000016">
    <property type="protein sequence ID" value="KAL3846808.1"/>
    <property type="molecule type" value="Genomic_DNA"/>
</dbReference>
<dbReference type="InterPro" id="IPR011762">
    <property type="entry name" value="COA_CT_N"/>
</dbReference>
<feature type="domain" description="CoA carboxyltransferase C-terminal" evidence="10">
    <location>
        <begin position="301"/>
        <end position="527"/>
    </location>
</feature>
<comment type="caution">
    <text evidence="11">The sequence shown here is derived from an EMBL/GenBank/DDBJ whole genome shotgun (WGS) entry which is preliminary data.</text>
</comment>
<dbReference type="InterPro" id="IPR011763">
    <property type="entry name" value="COA_CT_C"/>
</dbReference>
<sequence>MASIYRLLRCVSRDSRLTNTGRCLFLQTRCAAVSVGSTEHTLKVRKRIEETRERALLGGGPKRIESQHRKGKMTARERVKMLMDPGSFLEYDMFLEHDCSDFGMEKEKYPGDSVVTGRGTINGRLCFVFSQDFTVFGGSLSGAHAKKICKIMDQAMLVGAPVIGINDSGGARIQEGVESLAGYAYIFQRNVNASGVIPQISLVMGPCAGGAVYSPALTDFIFMVKDTSYLFITGPDVVKSVTNEEVTQEQLGGAKTHTSVSGVAHKAFDNDVDALLQVREFFDFLPLSNKDPAPIRECEDPWDRDVPGLDTVVPLESTAAYDIKDVIQGVADDTNFFEIMPNYAKNIVVGFSRMNGRTVGMVANQPKVAAGCLDINASVKGARFVRFCDAFNIPIVTFVDVPGFLPGTHQEYGGIIRHGAKLLFAYAEATVPKITVITRKAYGGAYDVMSSKHLRGDTNYAWPTAEVAVMGAKGAVSIIFRGKDQAKNEAEYVEKFANPFPAAVRGFVDDIIEPRTTRRRICQDLEALAGKKRDNPYKKHANMPL</sequence>
<comment type="pathway">
    <text evidence="1">Metabolic intermediate metabolism; propanoyl-CoA degradation; succinyl-CoA from propanoyl-CoA: step 1/3.</text>
</comment>
<dbReference type="InterPro" id="IPR034733">
    <property type="entry name" value="AcCoA_carboxyl_beta"/>
</dbReference>
<dbReference type="Gene3D" id="3.90.226.10">
    <property type="entry name" value="2-enoyl-CoA Hydratase, Chain A, domain 1"/>
    <property type="match status" value="2"/>
</dbReference>
<feature type="domain" description="CoA carboxyltransferase N-terminal" evidence="9">
    <location>
        <begin position="41"/>
        <end position="297"/>
    </location>
</feature>
<dbReference type="PROSITE" id="PS50980">
    <property type="entry name" value="COA_CT_NTER"/>
    <property type="match status" value="1"/>
</dbReference>
<comment type="catalytic activity">
    <reaction evidence="7">
        <text>butanoyl-CoA + hydrogencarbonate + ATP = (2S)-ethylmalonyl-CoA + ADP + phosphate + H(+)</text>
        <dbReference type="Rhea" id="RHEA:59520"/>
        <dbReference type="ChEBI" id="CHEBI:15378"/>
        <dbReference type="ChEBI" id="CHEBI:17544"/>
        <dbReference type="ChEBI" id="CHEBI:30616"/>
        <dbReference type="ChEBI" id="CHEBI:43474"/>
        <dbReference type="ChEBI" id="CHEBI:57371"/>
        <dbReference type="ChEBI" id="CHEBI:60909"/>
        <dbReference type="ChEBI" id="CHEBI:456216"/>
    </reaction>
    <physiologicalReaction direction="left-to-right" evidence="7">
        <dbReference type="Rhea" id="RHEA:59521"/>
    </physiologicalReaction>
</comment>
<accession>A0ABD3UBB7</accession>
<dbReference type="Pfam" id="PF01039">
    <property type="entry name" value="Carboxyl_trans"/>
    <property type="match status" value="1"/>
</dbReference>
<comment type="similarity">
    <text evidence="2">Belongs to the AccD/PCCB family.</text>
</comment>
<dbReference type="FunFam" id="3.90.226.10:FF:000017">
    <property type="entry name" value="Propionyl-CoA carboxylase subunit beta 5"/>
    <property type="match status" value="1"/>
</dbReference>
<evidence type="ECO:0000256" key="7">
    <source>
        <dbReference type="ARBA" id="ARBA00048208"/>
    </source>
</evidence>
<dbReference type="InterPro" id="IPR051047">
    <property type="entry name" value="AccD/PCCB"/>
</dbReference>
<evidence type="ECO:0000256" key="6">
    <source>
        <dbReference type="ARBA" id="ARBA00042797"/>
    </source>
</evidence>
<evidence type="ECO:0000256" key="8">
    <source>
        <dbReference type="ARBA" id="ARBA00049495"/>
    </source>
</evidence>
<evidence type="ECO:0000313" key="11">
    <source>
        <dbReference type="EMBL" id="KAL3846809.1"/>
    </source>
</evidence>
<evidence type="ECO:0000313" key="12">
    <source>
        <dbReference type="Proteomes" id="UP001634394"/>
    </source>
</evidence>
<evidence type="ECO:0000256" key="5">
    <source>
        <dbReference type="ARBA" id="ARBA00041138"/>
    </source>
</evidence>
<dbReference type="GO" id="GO:0004658">
    <property type="term" value="F:propionyl-CoA carboxylase activity"/>
    <property type="evidence" value="ECO:0007669"/>
    <property type="project" value="UniProtKB-EC"/>
</dbReference>
<dbReference type="InterPro" id="IPR029045">
    <property type="entry name" value="ClpP/crotonase-like_dom_sf"/>
</dbReference>
<dbReference type="SUPFAM" id="SSF52096">
    <property type="entry name" value="ClpP/crotonase"/>
    <property type="match status" value="2"/>
</dbReference>
<dbReference type="Proteomes" id="UP001634394">
    <property type="component" value="Unassembled WGS sequence"/>
</dbReference>
<evidence type="ECO:0000256" key="3">
    <source>
        <dbReference type="ARBA" id="ARBA00013050"/>
    </source>
</evidence>
<dbReference type="EMBL" id="JBJQND010000016">
    <property type="protein sequence ID" value="KAL3846810.1"/>
    <property type="molecule type" value="Genomic_DNA"/>
</dbReference>
<dbReference type="AlphaFoldDB" id="A0ABD3UBB7"/>
<evidence type="ECO:0000259" key="10">
    <source>
        <dbReference type="PROSITE" id="PS50989"/>
    </source>
</evidence>
<dbReference type="GO" id="GO:0009062">
    <property type="term" value="P:fatty acid catabolic process"/>
    <property type="evidence" value="ECO:0007669"/>
    <property type="project" value="UniProtKB-ARBA"/>
</dbReference>
<evidence type="ECO:0000256" key="1">
    <source>
        <dbReference type="ARBA" id="ARBA00005060"/>
    </source>
</evidence>
<dbReference type="PROSITE" id="PS50989">
    <property type="entry name" value="COA_CT_CTER"/>
    <property type="match status" value="1"/>
</dbReference>
<comment type="catalytic activity">
    <reaction evidence="8">
        <text>propanoyl-CoA + hydrogencarbonate + ATP = (S)-methylmalonyl-CoA + ADP + phosphate + H(+)</text>
        <dbReference type="Rhea" id="RHEA:23720"/>
        <dbReference type="ChEBI" id="CHEBI:15378"/>
        <dbReference type="ChEBI" id="CHEBI:17544"/>
        <dbReference type="ChEBI" id="CHEBI:30616"/>
        <dbReference type="ChEBI" id="CHEBI:43474"/>
        <dbReference type="ChEBI" id="CHEBI:57327"/>
        <dbReference type="ChEBI" id="CHEBI:57392"/>
        <dbReference type="ChEBI" id="CHEBI:456216"/>
        <dbReference type="EC" id="6.4.1.3"/>
    </reaction>
    <physiologicalReaction direction="left-to-right" evidence="8">
        <dbReference type="Rhea" id="RHEA:23721"/>
    </physiologicalReaction>
</comment>
<dbReference type="FunFam" id="3.90.226.10:FF:000016">
    <property type="entry name" value="Propionyl-CoA carboxylase, beta subunit"/>
    <property type="match status" value="1"/>
</dbReference>
<protein>
    <recommendedName>
        <fullName evidence="5">Propionyl-CoA carboxylase beta chain, mitochondrial</fullName>
        <ecNumber evidence="3">6.4.1.3</ecNumber>
    </recommendedName>
    <alternativeName>
        <fullName evidence="6">Propanoyl-CoA:carbon dioxide ligase subunit beta</fullName>
    </alternativeName>
</protein>